<dbReference type="Proteomes" id="UP000228758">
    <property type="component" value="Unassembled WGS sequence"/>
</dbReference>
<keyword evidence="4" id="KW-0274">FAD</keyword>
<dbReference type="AlphaFoldDB" id="A0A2M9CND4"/>
<feature type="domain" description="FAD-binding PCMH-type" evidence="6">
    <location>
        <begin position="337"/>
        <end position="508"/>
    </location>
</feature>
<proteinExistence type="inferred from homology"/>
<evidence type="ECO:0000256" key="2">
    <source>
        <dbReference type="ARBA" id="ARBA00005466"/>
    </source>
</evidence>
<dbReference type="OrthoDB" id="9775082at2"/>
<dbReference type="InterPro" id="IPR036318">
    <property type="entry name" value="FAD-bd_PCMH-like_sf"/>
</dbReference>
<protein>
    <submittedName>
        <fullName evidence="7">FAD/FMN-containing dehydrogenase</fullName>
    </submittedName>
</protein>
<dbReference type="InterPro" id="IPR016166">
    <property type="entry name" value="FAD-bd_PCMH"/>
</dbReference>
<dbReference type="InterPro" id="IPR011251">
    <property type="entry name" value="Luciferase-like_dom"/>
</dbReference>
<comment type="cofactor">
    <cofactor evidence="1">
        <name>FAD</name>
        <dbReference type="ChEBI" id="CHEBI:57692"/>
    </cofactor>
</comment>
<dbReference type="GO" id="GO:0016705">
    <property type="term" value="F:oxidoreductase activity, acting on paired donors, with incorporation or reduction of molecular oxygen"/>
    <property type="evidence" value="ECO:0007669"/>
    <property type="project" value="InterPro"/>
</dbReference>
<dbReference type="PANTHER" id="PTHR42973">
    <property type="entry name" value="BINDING OXIDOREDUCTASE, PUTATIVE (AFU_ORTHOLOGUE AFUA_1G17690)-RELATED"/>
    <property type="match status" value="1"/>
</dbReference>
<evidence type="ECO:0000256" key="5">
    <source>
        <dbReference type="ARBA" id="ARBA00023002"/>
    </source>
</evidence>
<dbReference type="InterPro" id="IPR036661">
    <property type="entry name" value="Luciferase-like_sf"/>
</dbReference>
<gene>
    <name evidence="7" type="ORF">CLV46_2987</name>
</gene>
<organism evidence="7 8">
    <name type="scientific">Diaminobutyricimonas aerilata</name>
    <dbReference type="NCBI Taxonomy" id="1162967"/>
    <lineage>
        <taxon>Bacteria</taxon>
        <taxon>Bacillati</taxon>
        <taxon>Actinomycetota</taxon>
        <taxon>Actinomycetes</taxon>
        <taxon>Micrococcales</taxon>
        <taxon>Microbacteriaceae</taxon>
        <taxon>Diaminobutyricimonas</taxon>
    </lineage>
</organism>
<dbReference type="Pfam" id="PF00296">
    <property type="entry name" value="Bac_luciferase"/>
    <property type="match status" value="1"/>
</dbReference>
<dbReference type="SUPFAM" id="SSF51679">
    <property type="entry name" value="Bacterial luciferase-like"/>
    <property type="match status" value="1"/>
</dbReference>
<dbReference type="Gene3D" id="3.30.465.10">
    <property type="match status" value="1"/>
</dbReference>
<dbReference type="Gene3D" id="3.30.43.10">
    <property type="entry name" value="Uridine Diphospho-n-acetylenolpyruvylglucosamine Reductase, domain 2"/>
    <property type="match status" value="1"/>
</dbReference>
<dbReference type="GO" id="GO:0071949">
    <property type="term" value="F:FAD binding"/>
    <property type="evidence" value="ECO:0007669"/>
    <property type="project" value="InterPro"/>
</dbReference>
<name>A0A2M9CND4_9MICO</name>
<keyword evidence="3" id="KW-0285">Flavoprotein</keyword>
<comment type="caution">
    <text evidence="7">The sequence shown here is derived from an EMBL/GenBank/DDBJ whole genome shotgun (WGS) entry which is preliminary data.</text>
</comment>
<dbReference type="Pfam" id="PF08031">
    <property type="entry name" value="BBE"/>
    <property type="match status" value="1"/>
</dbReference>
<evidence type="ECO:0000256" key="4">
    <source>
        <dbReference type="ARBA" id="ARBA00022827"/>
    </source>
</evidence>
<accession>A0A2M9CND4</accession>
<keyword evidence="5" id="KW-0560">Oxidoreductase</keyword>
<dbReference type="InterPro" id="IPR016167">
    <property type="entry name" value="FAD-bd_PCMH_sub1"/>
</dbReference>
<evidence type="ECO:0000256" key="3">
    <source>
        <dbReference type="ARBA" id="ARBA00022630"/>
    </source>
</evidence>
<dbReference type="InterPro" id="IPR012951">
    <property type="entry name" value="BBE"/>
</dbReference>
<dbReference type="PANTHER" id="PTHR42973:SF39">
    <property type="entry name" value="FAD-BINDING PCMH-TYPE DOMAIN-CONTAINING PROTEIN"/>
    <property type="match status" value="1"/>
</dbReference>
<dbReference type="Gene3D" id="3.40.462.20">
    <property type="match status" value="1"/>
</dbReference>
<dbReference type="RefSeq" id="WP_100365491.1">
    <property type="nucleotide sequence ID" value="NZ_PGFF01000001.1"/>
</dbReference>
<evidence type="ECO:0000259" key="6">
    <source>
        <dbReference type="PROSITE" id="PS51387"/>
    </source>
</evidence>
<dbReference type="InterPro" id="IPR050416">
    <property type="entry name" value="FAD-linked_Oxidoreductase"/>
</dbReference>
<dbReference type="EMBL" id="PGFF01000001">
    <property type="protein sequence ID" value="PJJ73400.1"/>
    <property type="molecule type" value="Genomic_DNA"/>
</dbReference>
<dbReference type="InterPro" id="IPR006094">
    <property type="entry name" value="Oxid_FAD_bind_N"/>
</dbReference>
<keyword evidence="8" id="KW-1185">Reference proteome</keyword>
<dbReference type="CDD" id="cd01097">
    <property type="entry name" value="Tetrahydromethanopterin_reductase"/>
    <property type="match status" value="1"/>
</dbReference>
<evidence type="ECO:0000256" key="1">
    <source>
        <dbReference type="ARBA" id="ARBA00001974"/>
    </source>
</evidence>
<dbReference type="SUPFAM" id="SSF56176">
    <property type="entry name" value="FAD-binding/transporter-associated domain-like"/>
    <property type="match status" value="1"/>
</dbReference>
<dbReference type="Gene3D" id="3.20.20.30">
    <property type="entry name" value="Luciferase-like domain"/>
    <property type="match status" value="1"/>
</dbReference>
<dbReference type="InterPro" id="IPR016169">
    <property type="entry name" value="FAD-bd_PCMH_sub2"/>
</dbReference>
<sequence>MPDYGHPLRFGTFITPAAARPENVVALARHTERVGLDLVTFQDHPYQPSFLDTLTLLTWVAAQTERVHVSANVHSLPLRPPAVLAKAAASVDLLSGGRFELGLGAGAFWDAIEGMGAQRLTTGQAVTALSEAIDVIRALWATDERTPLRMEGTYYRLRGAKRGPAPSTRIPIALGAYKPRMLRLVGEKADGWLPSQAYLGEGGLQAGNAAIDAAAEDAGRDPREVRRMLNIAPPGGDVDSWVAELVRMAVDDGVGTFILAADDPRTIQLFGEEVAPAVREAVAAERRELGTTTGTVRPRAVLAKRREGIDYDDVPADVEAIEPGDPSFGSVRSNYLRGGNPGLVLRPADVDGVARSLAFARRQPVPLGIRSGGHGVSGRSTNDGGIVLDLGRLDGIEVLDEATRRIRVGAGARWGDVAAALDDYGWALSSGDYGGVGVGGLATTGGIGWLAREHGLTIDHLRAVEVVLADGRIVRASPTEEPELFWGMRGAGGNFGIATAFEFEVDEVGAVGWVQLAHDATDLARFLQAWSAIVESSPRDLTANLIVGRSSGRIIAQTMALVDSAEADVILARVQPLADIAPLLDSSAQLTSYAAVMGNASGEPHQGRGEPVARSVLVEAITPQVAEVVQRLVESGDSHFFQVRSVGGAVSDVAPDATAYGQRGASFSLVAMGSDDTRLDRHWTRMRELGSGLYLSFETSQDPALLEQAFGAENLVRLRELKRRYDPENVFGGNFPIPPALEA</sequence>
<evidence type="ECO:0000313" key="8">
    <source>
        <dbReference type="Proteomes" id="UP000228758"/>
    </source>
</evidence>
<reference evidence="7 8" key="1">
    <citation type="submission" date="2017-11" db="EMBL/GenBank/DDBJ databases">
        <title>Genomic Encyclopedia of Archaeal and Bacterial Type Strains, Phase II (KMG-II): From Individual Species to Whole Genera.</title>
        <authorList>
            <person name="Goeker M."/>
        </authorList>
    </citation>
    <scope>NUCLEOTIDE SEQUENCE [LARGE SCALE GENOMIC DNA]</scope>
    <source>
        <strain evidence="7 8">DSM 27393</strain>
    </source>
</reference>
<evidence type="ECO:0000313" key="7">
    <source>
        <dbReference type="EMBL" id="PJJ73400.1"/>
    </source>
</evidence>
<dbReference type="PROSITE" id="PS51387">
    <property type="entry name" value="FAD_PCMH"/>
    <property type="match status" value="1"/>
</dbReference>
<dbReference type="Pfam" id="PF01565">
    <property type="entry name" value="FAD_binding_4"/>
    <property type="match status" value="1"/>
</dbReference>
<comment type="similarity">
    <text evidence="2">Belongs to the oxygen-dependent FAD-linked oxidoreductase family.</text>
</comment>